<accession>A0ABS9W146</accession>
<dbReference type="Gene3D" id="1.20.1560.10">
    <property type="entry name" value="ABC transporter type 1, transmembrane domain"/>
    <property type="match status" value="1"/>
</dbReference>
<keyword evidence="5 7" id="KW-1133">Transmembrane helix</keyword>
<dbReference type="Gene3D" id="3.40.50.300">
    <property type="entry name" value="P-loop containing nucleotide triphosphate hydrolases"/>
    <property type="match status" value="1"/>
</dbReference>
<dbReference type="Pfam" id="PF00005">
    <property type="entry name" value="ABC_tran"/>
    <property type="match status" value="1"/>
</dbReference>
<feature type="transmembrane region" description="Helical" evidence="7">
    <location>
        <begin position="252"/>
        <end position="276"/>
    </location>
</feature>
<protein>
    <submittedName>
        <fullName evidence="10">ABC transporter ATP-binding protein/permease</fullName>
    </submittedName>
</protein>
<evidence type="ECO:0000256" key="7">
    <source>
        <dbReference type="SAM" id="Phobius"/>
    </source>
</evidence>
<evidence type="ECO:0000256" key="2">
    <source>
        <dbReference type="ARBA" id="ARBA00022692"/>
    </source>
</evidence>
<dbReference type="GO" id="GO:0005524">
    <property type="term" value="F:ATP binding"/>
    <property type="evidence" value="ECO:0007669"/>
    <property type="project" value="UniProtKB-KW"/>
</dbReference>
<dbReference type="SMART" id="SM00382">
    <property type="entry name" value="AAA"/>
    <property type="match status" value="1"/>
</dbReference>
<gene>
    <name evidence="10" type="ORF">MON41_04485</name>
</gene>
<keyword evidence="3" id="KW-0547">Nucleotide-binding</keyword>
<evidence type="ECO:0000256" key="5">
    <source>
        <dbReference type="ARBA" id="ARBA00022989"/>
    </source>
</evidence>
<dbReference type="SUPFAM" id="SSF52540">
    <property type="entry name" value="P-loop containing nucleoside triphosphate hydrolases"/>
    <property type="match status" value="1"/>
</dbReference>
<dbReference type="InterPro" id="IPR017871">
    <property type="entry name" value="ABC_transporter-like_CS"/>
</dbReference>
<dbReference type="PROSITE" id="PS50893">
    <property type="entry name" value="ABC_TRANSPORTER_2"/>
    <property type="match status" value="1"/>
</dbReference>
<evidence type="ECO:0000313" key="11">
    <source>
        <dbReference type="Proteomes" id="UP001201985"/>
    </source>
</evidence>
<keyword evidence="4 10" id="KW-0067">ATP-binding</keyword>
<feature type="domain" description="ABC transmembrane type-1" evidence="9">
    <location>
        <begin position="27"/>
        <end position="312"/>
    </location>
</feature>
<dbReference type="EMBL" id="JALBUU010000004">
    <property type="protein sequence ID" value="MCI0753018.1"/>
    <property type="molecule type" value="Genomic_DNA"/>
</dbReference>
<feature type="transmembrane region" description="Helical" evidence="7">
    <location>
        <begin position="23"/>
        <end position="45"/>
    </location>
</feature>
<feature type="domain" description="ABC transporter" evidence="8">
    <location>
        <begin position="346"/>
        <end position="580"/>
    </location>
</feature>
<reference evidence="10 11" key="1">
    <citation type="submission" date="2022-03" db="EMBL/GenBank/DDBJ databases">
        <title>Complete genome analysis of Roseomonas KG 17.1 : a prolific producer of plant growth promoters.</title>
        <authorList>
            <person name="Saadouli I."/>
            <person name="Najjari A."/>
            <person name="Mosbah A."/>
            <person name="Ouzari H.I."/>
        </authorList>
    </citation>
    <scope>NUCLEOTIDE SEQUENCE [LARGE SCALE GENOMIC DNA]</scope>
    <source>
        <strain evidence="10 11">KG17-1</strain>
    </source>
</reference>
<comment type="caution">
    <text evidence="10">The sequence shown here is derived from an EMBL/GenBank/DDBJ whole genome shotgun (WGS) entry which is preliminary data.</text>
</comment>
<name>A0ABS9W146_9PROT</name>
<evidence type="ECO:0000259" key="8">
    <source>
        <dbReference type="PROSITE" id="PS50893"/>
    </source>
</evidence>
<dbReference type="InterPro" id="IPR003439">
    <property type="entry name" value="ABC_transporter-like_ATP-bd"/>
</dbReference>
<dbReference type="PANTHER" id="PTHR24221:SF654">
    <property type="entry name" value="ATP-BINDING CASSETTE SUB-FAMILY B MEMBER 6"/>
    <property type="match status" value="1"/>
</dbReference>
<dbReference type="InterPro" id="IPR027417">
    <property type="entry name" value="P-loop_NTPase"/>
</dbReference>
<evidence type="ECO:0000256" key="4">
    <source>
        <dbReference type="ARBA" id="ARBA00022840"/>
    </source>
</evidence>
<dbReference type="InterPro" id="IPR036640">
    <property type="entry name" value="ABC1_TM_sf"/>
</dbReference>
<comment type="subcellular location">
    <subcellularLocation>
        <location evidence="1">Cell membrane</location>
        <topology evidence="1">Multi-pass membrane protein</topology>
    </subcellularLocation>
</comment>
<keyword evidence="11" id="KW-1185">Reference proteome</keyword>
<dbReference type="PROSITE" id="PS50929">
    <property type="entry name" value="ABC_TM1F"/>
    <property type="match status" value="1"/>
</dbReference>
<dbReference type="RefSeq" id="WP_241792574.1">
    <property type="nucleotide sequence ID" value="NZ_JALBUU010000004.1"/>
</dbReference>
<feature type="transmembrane region" description="Helical" evidence="7">
    <location>
        <begin position="167"/>
        <end position="185"/>
    </location>
</feature>
<organism evidence="10 11">
    <name type="scientific">Teichococcus vastitatis</name>
    <dbReference type="NCBI Taxonomy" id="2307076"/>
    <lineage>
        <taxon>Bacteria</taxon>
        <taxon>Pseudomonadati</taxon>
        <taxon>Pseudomonadota</taxon>
        <taxon>Alphaproteobacteria</taxon>
        <taxon>Acetobacterales</taxon>
        <taxon>Roseomonadaceae</taxon>
        <taxon>Roseomonas</taxon>
    </lineage>
</organism>
<dbReference type="InterPro" id="IPR039421">
    <property type="entry name" value="Type_1_exporter"/>
</dbReference>
<dbReference type="SUPFAM" id="SSF90123">
    <property type="entry name" value="ABC transporter transmembrane region"/>
    <property type="match status" value="1"/>
</dbReference>
<keyword evidence="6 7" id="KW-0472">Membrane</keyword>
<evidence type="ECO:0000256" key="6">
    <source>
        <dbReference type="ARBA" id="ARBA00023136"/>
    </source>
</evidence>
<dbReference type="InterPro" id="IPR003593">
    <property type="entry name" value="AAA+_ATPase"/>
</dbReference>
<sequence>MTAVDTATPSPWRFLLHHAKPRLATHAAVFAGVLVAVLCGVGAQYGLKQLIDLIAAGPAAAPSAAVWHAFLVLCGFIAADNLLWRAAGYAATHGFTATAGQIREALFAHLLGHSPAFFADRLPGALAARVSTTAVSSFGIGNILAWGVLPPAAAGLGAIAITAHVHVGLAACLVGSALCIGWVMFRMARRTAPLHRLHAQRAAALDGDTVDVVGNIAMVRVFGATMRERRRIAVAVEDEISAHRRSLWSMEWLRLIHAVLTVLLVAATLAAGLWLWRQGRASVGDVALLATLSLTILNATRDLAVALVELTQLSARLEEALRALLVPHGLRDRPGAVPLKPGAGGIQLQGVCFAYPDRMPVLRNLDLVVPSGQKLGIIGPSGSGKSTLLALLQRFHEPTGGRILIDGQDLAAVTLDSLHHALAVVPQDTALFHRSVIENIRYARPEASLEEIRRAARLAQCGAMIDELPDGLDTVVGNRGVKLSGGQRQRLAIARALLSPAPILLLDEATSALDSDSERAVRDGLAELVRDRTVIAVAHRLSTLQNFDRIIVLDQGRIVEDGTPAELASRCGPYRAMLRQQQGGLEPHLPEAA</sequence>
<dbReference type="PROSITE" id="PS00211">
    <property type="entry name" value="ABC_TRANSPORTER_1"/>
    <property type="match status" value="1"/>
</dbReference>
<evidence type="ECO:0000256" key="1">
    <source>
        <dbReference type="ARBA" id="ARBA00004651"/>
    </source>
</evidence>
<dbReference type="Proteomes" id="UP001201985">
    <property type="component" value="Unassembled WGS sequence"/>
</dbReference>
<proteinExistence type="predicted"/>
<feature type="transmembrane region" description="Helical" evidence="7">
    <location>
        <begin position="65"/>
        <end position="84"/>
    </location>
</feature>
<dbReference type="Pfam" id="PF00664">
    <property type="entry name" value="ABC_membrane"/>
    <property type="match status" value="1"/>
</dbReference>
<dbReference type="InterPro" id="IPR011527">
    <property type="entry name" value="ABC1_TM_dom"/>
</dbReference>
<dbReference type="PANTHER" id="PTHR24221">
    <property type="entry name" value="ATP-BINDING CASSETTE SUB-FAMILY B"/>
    <property type="match status" value="1"/>
</dbReference>
<evidence type="ECO:0000259" key="9">
    <source>
        <dbReference type="PROSITE" id="PS50929"/>
    </source>
</evidence>
<keyword evidence="2 7" id="KW-0812">Transmembrane</keyword>
<evidence type="ECO:0000313" key="10">
    <source>
        <dbReference type="EMBL" id="MCI0753018.1"/>
    </source>
</evidence>
<evidence type="ECO:0000256" key="3">
    <source>
        <dbReference type="ARBA" id="ARBA00022741"/>
    </source>
</evidence>